<organism evidence="1 2">
    <name type="scientific">Mariniflexile ostreae</name>
    <dbReference type="NCBI Taxonomy" id="1520892"/>
    <lineage>
        <taxon>Bacteria</taxon>
        <taxon>Pseudomonadati</taxon>
        <taxon>Bacteroidota</taxon>
        <taxon>Flavobacteriia</taxon>
        <taxon>Flavobacteriales</taxon>
        <taxon>Flavobacteriaceae</taxon>
        <taxon>Mariniflexile</taxon>
    </lineage>
</organism>
<keyword evidence="2" id="KW-1185">Reference proteome</keyword>
<dbReference type="InterPro" id="IPR020568">
    <property type="entry name" value="Ribosomal_Su5_D2-typ_SF"/>
</dbReference>
<gene>
    <name evidence="1" type="ORF">ACFFU9_09530</name>
</gene>
<dbReference type="RefSeq" id="WP_379861198.1">
    <property type="nucleotide sequence ID" value="NZ_JBHMFC010000037.1"/>
</dbReference>
<dbReference type="Proteomes" id="UP001589585">
    <property type="component" value="Unassembled WGS sequence"/>
</dbReference>
<evidence type="ECO:0000313" key="1">
    <source>
        <dbReference type="EMBL" id="MFB9056981.1"/>
    </source>
</evidence>
<dbReference type="InterPro" id="IPR047765">
    <property type="entry name" value="GHMP_GYDIA-like"/>
</dbReference>
<accession>A0ABV5FC03</accession>
<protein>
    <submittedName>
        <fullName evidence="1">GYDIA family GHMP kinase</fullName>
    </submittedName>
</protein>
<dbReference type="GO" id="GO:0016301">
    <property type="term" value="F:kinase activity"/>
    <property type="evidence" value="ECO:0007669"/>
    <property type="project" value="UniProtKB-KW"/>
</dbReference>
<keyword evidence="1" id="KW-0808">Transferase</keyword>
<comment type="caution">
    <text evidence="1">The sequence shown here is derived from an EMBL/GenBank/DDBJ whole genome shotgun (WGS) entry which is preliminary data.</text>
</comment>
<sequence length="308" mass="34327">MKHFYSNGKLLITGEYVVLDGAKALALPTTFGQSLTIESIPESKLIWKSLDEKGLVWFENIFGLDLKTLLQASNPSQQHGNQDISKRLVQILHAVHKLNPDILNSDKGFKITTQLDFPRHWGLGTSSTLINNVAQWTNTDAFTLLKTTFGGSGYDIACAQTNHPILYALHKGKPHIKEVAFNPTFQSQLYFIYLDKKQNSRDGIAHYKEQKGSLTSEISEINDITSKIIACKTLKTFGTLISAHETIIAKVTKQNPVKSLLFPDFNGSIKSLGAWGGDFILAASEENPIPYFKERGFHTVLPYSDMIL</sequence>
<reference evidence="1 2" key="1">
    <citation type="submission" date="2024-09" db="EMBL/GenBank/DDBJ databases">
        <authorList>
            <person name="Sun Q."/>
            <person name="Mori K."/>
        </authorList>
    </citation>
    <scope>NUCLEOTIDE SEQUENCE [LARGE SCALE GENOMIC DNA]</scope>
    <source>
        <strain evidence="1 2">CECT 8622</strain>
    </source>
</reference>
<proteinExistence type="predicted"/>
<dbReference type="Gene3D" id="3.30.230.10">
    <property type="match status" value="1"/>
</dbReference>
<dbReference type="NCBIfam" id="NF040656">
    <property type="entry name" value="GHMP_GYDIA"/>
    <property type="match status" value="1"/>
</dbReference>
<name>A0ABV5FC03_9FLAO</name>
<keyword evidence="1" id="KW-0418">Kinase</keyword>
<dbReference type="InterPro" id="IPR014721">
    <property type="entry name" value="Ribsml_uS5_D2-typ_fold_subgr"/>
</dbReference>
<evidence type="ECO:0000313" key="2">
    <source>
        <dbReference type="Proteomes" id="UP001589585"/>
    </source>
</evidence>
<dbReference type="EMBL" id="JBHMFC010000037">
    <property type="protein sequence ID" value="MFB9056981.1"/>
    <property type="molecule type" value="Genomic_DNA"/>
</dbReference>
<dbReference type="SUPFAM" id="SSF54211">
    <property type="entry name" value="Ribosomal protein S5 domain 2-like"/>
    <property type="match status" value="1"/>
</dbReference>